<feature type="region of interest" description="Disordered" evidence="1">
    <location>
        <begin position="1164"/>
        <end position="1494"/>
    </location>
</feature>
<feature type="compositionally biased region" description="Polar residues" evidence="1">
    <location>
        <begin position="932"/>
        <end position="950"/>
    </location>
</feature>
<dbReference type="GO" id="GO:0005935">
    <property type="term" value="C:cellular bud neck"/>
    <property type="evidence" value="ECO:0007669"/>
    <property type="project" value="TreeGrafter"/>
</dbReference>
<dbReference type="EMBL" id="KV453910">
    <property type="protein sequence ID" value="ODV80786.1"/>
    <property type="molecule type" value="Genomic_DNA"/>
</dbReference>
<feature type="compositionally biased region" description="Basic residues" evidence="1">
    <location>
        <begin position="841"/>
        <end position="851"/>
    </location>
</feature>
<accession>A0A1E4SMR9</accession>
<feature type="region of interest" description="Disordered" evidence="1">
    <location>
        <begin position="799"/>
        <end position="994"/>
    </location>
</feature>
<feature type="compositionally biased region" description="Polar residues" evidence="1">
    <location>
        <begin position="595"/>
        <end position="614"/>
    </location>
</feature>
<feature type="region of interest" description="Disordered" evidence="1">
    <location>
        <begin position="464"/>
        <end position="486"/>
    </location>
</feature>
<feature type="compositionally biased region" description="Polar residues" evidence="1">
    <location>
        <begin position="1112"/>
        <end position="1133"/>
    </location>
</feature>
<feature type="compositionally biased region" description="Polar residues" evidence="1">
    <location>
        <begin position="804"/>
        <end position="826"/>
    </location>
</feature>
<dbReference type="PANTHER" id="PTHR28093:SF1">
    <property type="entry name" value="MORPHOGENESIS-RELATED PROTEIN MSB1"/>
    <property type="match status" value="1"/>
</dbReference>
<dbReference type="STRING" id="984487.A0A1E4SMR9"/>
<feature type="compositionally biased region" description="Polar residues" evidence="1">
    <location>
        <begin position="660"/>
        <end position="676"/>
    </location>
</feature>
<feature type="compositionally biased region" description="Low complexity" evidence="1">
    <location>
        <begin position="1010"/>
        <end position="1032"/>
    </location>
</feature>
<feature type="domain" description="Meiotically up-regulated protein Msb1/Mug8" evidence="2">
    <location>
        <begin position="31"/>
        <end position="437"/>
    </location>
</feature>
<feature type="compositionally biased region" description="Low complexity" evidence="1">
    <location>
        <begin position="1332"/>
        <end position="1358"/>
    </location>
</feature>
<feature type="compositionally biased region" description="Polar residues" evidence="1">
    <location>
        <begin position="1251"/>
        <end position="1261"/>
    </location>
</feature>
<feature type="compositionally biased region" description="Pro residues" evidence="1">
    <location>
        <begin position="889"/>
        <end position="903"/>
    </location>
</feature>
<feature type="region of interest" description="Disordered" evidence="1">
    <location>
        <begin position="656"/>
        <end position="676"/>
    </location>
</feature>
<dbReference type="GeneID" id="30980690"/>
<name>A0A1E4SMR9_9ASCO</name>
<feature type="compositionally biased region" description="Pro residues" evidence="1">
    <location>
        <begin position="1065"/>
        <end position="1075"/>
    </location>
</feature>
<feature type="compositionally biased region" description="Pro residues" evidence="1">
    <location>
        <begin position="1359"/>
        <end position="1454"/>
    </location>
</feature>
<feature type="compositionally biased region" description="Low complexity" evidence="1">
    <location>
        <begin position="568"/>
        <end position="584"/>
    </location>
</feature>
<dbReference type="CDD" id="cd04401">
    <property type="entry name" value="RhoGAP_fMSB1"/>
    <property type="match status" value="1"/>
</dbReference>
<feature type="compositionally biased region" description="Polar residues" evidence="1">
    <location>
        <begin position="1225"/>
        <end position="1243"/>
    </location>
</feature>
<feature type="region of interest" description="Disordered" evidence="1">
    <location>
        <begin position="713"/>
        <end position="744"/>
    </location>
</feature>
<proteinExistence type="predicted"/>
<dbReference type="Proteomes" id="UP000094285">
    <property type="component" value="Unassembled WGS sequence"/>
</dbReference>
<evidence type="ECO:0000256" key="1">
    <source>
        <dbReference type="SAM" id="MobiDB-lite"/>
    </source>
</evidence>
<gene>
    <name evidence="3" type="ORF">CANTADRAFT_20350</name>
</gene>
<feature type="compositionally biased region" description="Low complexity" evidence="1">
    <location>
        <begin position="1482"/>
        <end position="1494"/>
    </location>
</feature>
<organism evidence="3 4">
    <name type="scientific">Suhomyces tanzawaensis NRRL Y-17324</name>
    <dbReference type="NCBI Taxonomy" id="984487"/>
    <lineage>
        <taxon>Eukaryota</taxon>
        <taxon>Fungi</taxon>
        <taxon>Dikarya</taxon>
        <taxon>Ascomycota</taxon>
        <taxon>Saccharomycotina</taxon>
        <taxon>Pichiomycetes</taxon>
        <taxon>Debaryomycetaceae</taxon>
        <taxon>Suhomyces</taxon>
    </lineage>
</organism>
<feature type="compositionally biased region" description="Basic and acidic residues" evidence="1">
    <location>
        <begin position="852"/>
        <end position="861"/>
    </location>
</feature>
<dbReference type="Pfam" id="PF08101">
    <property type="entry name" value="Msb1-Mug8_dom"/>
    <property type="match status" value="1"/>
</dbReference>
<protein>
    <submittedName>
        <fullName evidence="3">DUF1708-domain-containing protein</fullName>
    </submittedName>
</protein>
<dbReference type="InterPro" id="IPR012965">
    <property type="entry name" value="Msb1/Mug8_dom"/>
</dbReference>
<dbReference type="RefSeq" id="XP_020065908.1">
    <property type="nucleotide sequence ID" value="XM_020206553.1"/>
</dbReference>
<feature type="compositionally biased region" description="Low complexity" evidence="1">
    <location>
        <begin position="615"/>
        <end position="626"/>
    </location>
</feature>
<keyword evidence="4" id="KW-1185">Reference proteome</keyword>
<evidence type="ECO:0000313" key="4">
    <source>
        <dbReference type="Proteomes" id="UP000094285"/>
    </source>
</evidence>
<feature type="compositionally biased region" description="Polar residues" evidence="1">
    <location>
        <begin position="725"/>
        <end position="744"/>
    </location>
</feature>
<reference evidence="4" key="1">
    <citation type="submission" date="2016-05" db="EMBL/GenBank/DDBJ databases">
        <title>Comparative genomics of biotechnologically important yeasts.</title>
        <authorList>
            <consortium name="DOE Joint Genome Institute"/>
            <person name="Riley R."/>
            <person name="Haridas S."/>
            <person name="Wolfe K.H."/>
            <person name="Lopes M.R."/>
            <person name="Hittinger C.T."/>
            <person name="Goker M."/>
            <person name="Salamov A."/>
            <person name="Wisecaver J."/>
            <person name="Long T.M."/>
            <person name="Aerts A.L."/>
            <person name="Barry K."/>
            <person name="Choi C."/>
            <person name="Clum A."/>
            <person name="Coughlan A.Y."/>
            <person name="Deshpande S."/>
            <person name="Douglass A.P."/>
            <person name="Hanson S.J."/>
            <person name="Klenk H.-P."/>
            <person name="Labutti K."/>
            <person name="Lapidus A."/>
            <person name="Lindquist E."/>
            <person name="Lipzen A."/>
            <person name="Meier-Kolthoff J.P."/>
            <person name="Ohm R.A."/>
            <person name="Otillar R.P."/>
            <person name="Pangilinan J."/>
            <person name="Peng Y."/>
            <person name="Rokas A."/>
            <person name="Rosa C.A."/>
            <person name="Scheuner C."/>
            <person name="Sibirny A.A."/>
            <person name="Slot J.C."/>
            <person name="Stielow J.B."/>
            <person name="Sun H."/>
            <person name="Kurtzman C.P."/>
            <person name="Blackwell M."/>
            <person name="Grigoriev I.V."/>
            <person name="Jeffries T.W."/>
        </authorList>
    </citation>
    <scope>NUCLEOTIDE SEQUENCE [LARGE SCALE GENOMIC DNA]</scope>
    <source>
        <strain evidence="4">NRRL Y-17324</strain>
    </source>
</reference>
<feature type="region of interest" description="Disordered" evidence="1">
    <location>
        <begin position="1010"/>
        <end position="1147"/>
    </location>
</feature>
<evidence type="ECO:0000259" key="2">
    <source>
        <dbReference type="Pfam" id="PF08101"/>
    </source>
</evidence>
<dbReference type="GO" id="GO:0005934">
    <property type="term" value="C:cellular bud tip"/>
    <property type="evidence" value="ECO:0007669"/>
    <property type="project" value="TreeGrafter"/>
</dbReference>
<feature type="compositionally biased region" description="Basic residues" evidence="1">
    <location>
        <begin position="910"/>
        <end position="919"/>
    </location>
</feature>
<dbReference type="OrthoDB" id="3362494at2759"/>
<dbReference type="InterPro" id="IPR037508">
    <property type="entry name" value="Msb1/Mug8"/>
</dbReference>
<feature type="compositionally biased region" description="Polar residues" evidence="1">
    <location>
        <begin position="1088"/>
        <end position="1100"/>
    </location>
</feature>
<sequence>MVITLSQMGDLELPDLPPNQRLESNIIRPDQFTRKKLKVILHLITAELKLRGTKTPHIFLPFRSKIDDAKLELFLQLIFPDGELLNLKDEDGVKLILKATDEFTLICGLKYLWSRLPNHEIIGWSVYLEYRRKEKEAGYPKSAFLSILPKCLSSPAHASIVYDFLDLLISITSNSQYNYLSGRKIAKMSSLWAFNGTSRFRSSPFYDATIKKENNFNDGLETWKSSSDALFHLLLSFLRAMLPDKELETLKLPKTLQSLLITNSYPPMENNDSLKSMITIPCVNISSTKPSNNPYELLSKVRHTLSFEKKDSFLSIENYTILKNIFQKESTNDIVATLTEESRRILNRLTTDPISSDYDLYPGWVNRECTNETPVDPNIPLYSAISITNITIQDYYIWTWLSSIGSDQTSHIKKLFGRSLVLEAGLRGFQKWLIVTEKTLSTEEYVAHFNNGDVSSRRVVSNDSYAKKDTPLPPPPPPEKDTKGLLPKINFSEHDSRLDVSIDEVSGHIRSENTKEELSDYQTYINSLDDHHGSEIGKPQTSSTTSSQMRTSGRRPPPPPMETEAPGAQHQQYDQAYSQQSYTQPTYSDLAYDQPGTNTQTTYNQPMYQLAPQQNGNNVNANYDPNAPAPPAPLPVSNENLNSPSLVADKSAFVPEKSPGAQSQYLTPDQHSPQRNSIATQFYSPSKDGFHEPYELYVTAYEKAELAKQNQSDEPFDNYQVPGQPEQTYPTEQVQNHEQVQQANPAVIHEQTQQGYIAQPEDQPTYEVAQDMTYADYGPTETEQIPQHQVHQEEYFAQAPQDPQYLTGQEVYQDQTVSPGQQSPNPNEDETEEAKKAKEEKRKKRKEKKKKEKEMEQEKEMAALTAAMAYGFFPPPGGMMPPFGTDGLPPIPPPGFFPMPPGLEPESPKKKDKKKKKKKSEASGEKSPAKSLQLSPETKQNPTFSAQTEVSPVPLQLPSPTVSMSPVGREEQRRSHPGPIPATVSMIPPSAHAPAHLGVPLVLQVPQTTVATTASTSAQAPAPAPSSARQQVNQAHVSPPNPPQKVQLAVPQDYDHIVPKLSLPPAAPVSKPQPQPLQEVVTGPRQPPQVQHAQGVQASQAGYPDRGGHSPETGQPVPTIQAQRQTQMPTVTTLAPPRSQPLKSPLVKSNEAFALPAPAPILRARGLESSESLANPPSAPPKPTTYQPQPQIPPPAAQTQSRSPMLNQRLDASLPSLPLVESGRSPHSGQTSPQSNHSYQHRGQSLPPTPNSQVSHASTHSAPHPTHTVGPQGHRTLAPNQRPPQPYGSQPGSQTHLPRPNPSSAQPSPQPNLYAQHPKGHAQQQPPQPNVQAPHGHVQGHPPQGHPPQAHQPQGHTPQPSPQPNVHAQPPPPQGHSHPPPQGHPPQHYPPAQPYPQAPPQGYPSYPPPQGYPNYPPPQGYPNYPPPQGYDPNYYPPPPPGGYYPPQPYYPPPGGHHHPPAHSRQPPKQTTSDVAMRGMPSANKFNKNKNNNKANLRAAFNQGSFGI</sequence>
<dbReference type="PANTHER" id="PTHR28093">
    <property type="entry name" value="MORPHOGENESIS-RELATED PROTEIN MSB1"/>
    <property type="match status" value="1"/>
</dbReference>
<feature type="region of interest" description="Disordered" evidence="1">
    <location>
        <begin position="528"/>
        <end position="643"/>
    </location>
</feature>
<feature type="compositionally biased region" description="Low complexity" evidence="1">
    <location>
        <begin position="862"/>
        <end position="872"/>
    </location>
</feature>
<evidence type="ECO:0000313" key="3">
    <source>
        <dbReference type="EMBL" id="ODV80786.1"/>
    </source>
</evidence>